<gene>
    <name evidence="9" type="ORF">PSON_ATCC_30995.1.T1150125</name>
</gene>
<dbReference type="PANTHER" id="PTHR12931:SF15">
    <property type="entry name" value="UBIQUITIN THIOESTERASE OTUBAIN-LIKE"/>
    <property type="match status" value="1"/>
</dbReference>
<protein>
    <recommendedName>
        <fullName evidence="3">ubiquitinyl hydrolase 1</fullName>
        <ecNumber evidence="3">3.4.19.12</ecNumber>
    </recommendedName>
</protein>
<evidence type="ECO:0000256" key="7">
    <source>
        <dbReference type="ARBA" id="ARBA00022807"/>
    </source>
</evidence>
<reference evidence="9" key="1">
    <citation type="submission" date="2021-01" db="EMBL/GenBank/DDBJ databases">
        <authorList>
            <consortium name="Genoscope - CEA"/>
            <person name="William W."/>
        </authorList>
    </citation>
    <scope>NUCLEOTIDE SEQUENCE</scope>
</reference>
<dbReference type="PROSITE" id="PS50802">
    <property type="entry name" value="OTU"/>
    <property type="match status" value="1"/>
</dbReference>
<evidence type="ECO:0000259" key="8">
    <source>
        <dbReference type="PROSITE" id="PS50802"/>
    </source>
</evidence>
<comment type="similarity">
    <text evidence="2">Belongs to the peptidase C65 family.</text>
</comment>
<keyword evidence="10" id="KW-1185">Reference proteome</keyword>
<keyword evidence="4" id="KW-0645">Protease</keyword>
<dbReference type="GO" id="GO:0043130">
    <property type="term" value="F:ubiquitin binding"/>
    <property type="evidence" value="ECO:0007669"/>
    <property type="project" value="TreeGrafter"/>
</dbReference>
<proteinExistence type="inferred from homology"/>
<comment type="caution">
    <text evidence="9">The sequence shown here is derived from an EMBL/GenBank/DDBJ whole genome shotgun (WGS) entry which is preliminary data.</text>
</comment>
<dbReference type="FunFam" id="1.20.1300.20:FF:000001">
    <property type="entry name" value="Ubiquitin thioesterase OTUB1"/>
    <property type="match status" value="1"/>
</dbReference>
<evidence type="ECO:0000256" key="2">
    <source>
        <dbReference type="ARBA" id="ARBA00006579"/>
    </source>
</evidence>
<dbReference type="GO" id="GO:0004843">
    <property type="term" value="F:cysteine-type deubiquitinase activity"/>
    <property type="evidence" value="ECO:0007669"/>
    <property type="project" value="UniProtKB-EC"/>
</dbReference>
<keyword evidence="7" id="KW-0788">Thiol protease</keyword>
<feature type="domain" description="OTU" evidence="8">
    <location>
        <begin position="71"/>
        <end position="268"/>
    </location>
</feature>
<evidence type="ECO:0000313" key="10">
    <source>
        <dbReference type="Proteomes" id="UP000692954"/>
    </source>
</evidence>
<dbReference type="CDD" id="cd22749">
    <property type="entry name" value="Otubain_C65"/>
    <property type="match status" value="1"/>
</dbReference>
<evidence type="ECO:0000256" key="1">
    <source>
        <dbReference type="ARBA" id="ARBA00000707"/>
    </source>
</evidence>
<organism evidence="9 10">
    <name type="scientific">Paramecium sonneborni</name>
    <dbReference type="NCBI Taxonomy" id="65129"/>
    <lineage>
        <taxon>Eukaryota</taxon>
        <taxon>Sar</taxon>
        <taxon>Alveolata</taxon>
        <taxon>Ciliophora</taxon>
        <taxon>Intramacronucleata</taxon>
        <taxon>Oligohymenophorea</taxon>
        <taxon>Peniculida</taxon>
        <taxon>Parameciidae</taxon>
        <taxon>Paramecium</taxon>
    </lineage>
</organism>
<name>A0A8S1QS10_9CILI</name>
<evidence type="ECO:0000256" key="5">
    <source>
        <dbReference type="ARBA" id="ARBA00022786"/>
    </source>
</evidence>
<dbReference type="GO" id="GO:0005634">
    <property type="term" value="C:nucleus"/>
    <property type="evidence" value="ECO:0007669"/>
    <property type="project" value="TreeGrafter"/>
</dbReference>
<dbReference type="InterPro" id="IPR003323">
    <property type="entry name" value="OTU_dom"/>
</dbReference>
<comment type="catalytic activity">
    <reaction evidence="1">
        <text>Thiol-dependent hydrolysis of ester, thioester, amide, peptide and isopeptide bonds formed by the C-terminal Gly of ubiquitin (a 76-residue protein attached to proteins as an intracellular targeting signal).</text>
        <dbReference type="EC" id="3.4.19.12"/>
    </reaction>
</comment>
<dbReference type="AlphaFoldDB" id="A0A8S1QS10"/>
<dbReference type="GO" id="GO:0071108">
    <property type="term" value="P:protein K48-linked deubiquitination"/>
    <property type="evidence" value="ECO:0007669"/>
    <property type="project" value="TreeGrafter"/>
</dbReference>
<evidence type="ECO:0000256" key="6">
    <source>
        <dbReference type="ARBA" id="ARBA00022801"/>
    </source>
</evidence>
<evidence type="ECO:0000256" key="4">
    <source>
        <dbReference type="ARBA" id="ARBA00022670"/>
    </source>
</evidence>
<dbReference type="OrthoDB" id="18915at2759"/>
<dbReference type="EC" id="3.4.19.12" evidence="3"/>
<dbReference type="InterPro" id="IPR019400">
    <property type="entry name" value="Peptidase_C65_otubain"/>
</dbReference>
<evidence type="ECO:0000313" key="9">
    <source>
        <dbReference type="EMBL" id="CAD8117932.1"/>
    </source>
</evidence>
<dbReference type="EMBL" id="CAJJDN010000115">
    <property type="protein sequence ID" value="CAD8117932.1"/>
    <property type="molecule type" value="Genomic_DNA"/>
</dbReference>
<dbReference type="Pfam" id="PF10275">
    <property type="entry name" value="Peptidase_C65"/>
    <property type="match status" value="1"/>
</dbReference>
<evidence type="ECO:0000256" key="3">
    <source>
        <dbReference type="ARBA" id="ARBA00012759"/>
    </source>
</evidence>
<keyword evidence="5" id="KW-0833">Ubl conjugation pathway</keyword>
<keyword evidence="6" id="KW-0378">Hydrolase</keyword>
<dbReference type="Proteomes" id="UP000692954">
    <property type="component" value="Unassembled WGS sequence"/>
</dbReference>
<sequence length="268" mass="31622">MSQQQQSSNQYAYNQELYEYHQKQLDTIKNEIEAQDPFIITQPIELQILESEYLENQGFLQKIQKIRESYPFFRRVRRDGSCFYRAVLFRIFEQIIQLKDQQLLNKFSTIITNSKTDLKAVGYESIVIDDFYDEIMKQIKLCPNNITIQGIVDAFCNKITSDYLIMYMRMLTSGYIKANSFLFEGYIETGTVELFCQQEVDPIDREADQMQIIALQNYLQIPIRIFYLDGNVATFDATIFQIPEDANPNSIFINLLYRPGHYDILYPK</sequence>
<dbReference type="PANTHER" id="PTHR12931">
    <property type="entry name" value="UBIQUITIN THIOLESTERASE PROTEIN OTUB"/>
    <property type="match status" value="1"/>
</dbReference>
<dbReference type="GO" id="GO:0006508">
    <property type="term" value="P:proteolysis"/>
    <property type="evidence" value="ECO:0007669"/>
    <property type="project" value="UniProtKB-KW"/>
</dbReference>
<accession>A0A8S1QS10</accession>